<proteinExistence type="predicted"/>
<dbReference type="OrthoDB" id="10256043at2759"/>
<feature type="region of interest" description="Disordered" evidence="1">
    <location>
        <begin position="159"/>
        <end position="189"/>
    </location>
</feature>
<sequence length="202" mass="22903">MIHNYMEHVERIKIQQMSDTAESGTLGRISSRKERPISLCLFPTSGGPRRKSDRKEQEKKDLQNHMSRMESHSHKLELKIKNYADQIGRLEERESELKKEFNALHQRHTEMIHNYMEHVERIKIQQMSDTAESGTLGRIRKERPSLCASSLRLGGPLCSCPTPRPEQRPPALRAGASATPHTHAPPPASRVLSFPLAVAIGC</sequence>
<keyword evidence="3" id="KW-1185">Reference proteome</keyword>
<evidence type="ECO:0000313" key="2">
    <source>
        <dbReference type="EMBL" id="KAJ3583372.1"/>
    </source>
</evidence>
<dbReference type="Proteomes" id="UP001148018">
    <property type="component" value="Unassembled WGS sequence"/>
</dbReference>
<dbReference type="AlphaFoldDB" id="A0A9Q0D809"/>
<feature type="region of interest" description="Disordered" evidence="1">
    <location>
        <begin position="37"/>
        <end position="73"/>
    </location>
</feature>
<gene>
    <name evidence="2" type="ORF">NHX12_020175</name>
</gene>
<dbReference type="PANTHER" id="PTHR13886">
    <property type="entry name" value="JNK/SAPK-ASSOCIATED PROTEIN"/>
    <property type="match status" value="1"/>
</dbReference>
<dbReference type="InterPro" id="IPR039911">
    <property type="entry name" value="JIP3/JIP4"/>
</dbReference>
<dbReference type="GO" id="GO:0016192">
    <property type="term" value="P:vesicle-mediated transport"/>
    <property type="evidence" value="ECO:0007669"/>
    <property type="project" value="TreeGrafter"/>
</dbReference>
<comment type="caution">
    <text evidence="2">The sequence shown here is derived from an EMBL/GenBank/DDBJ whole genome shotgun (WGS) entry which is preliminary data.</text>
</comment>
<accession>A0A9Q0D809</accession>
<reference evidence="2" key="1">
    <citation type="submission" date="2022-07" db="EMBL/GenBank/DDBJ databases">
        <title>Chromosome-level genome of Muraenolepis orangiensis.</title>
        <authorList>
            <person name="Kim J."/>
        </authorList>
    </citation>
    <scope>NUCLEOTIDE SEQUENCE</scope>
    <source>
        <strain evidence="2">KU_S4_2022</strain>
        <tissue evidence="2">Muscle</tissue>
    </source>
</reference>
<organism evidence="2 3">
    <name type="scientific">Muraenolepis orangiensis</name>
    <name type="common">Patagonian moray cod</name>
    <dbReference type="NCBI Taxonomy" id="630683"/>
    <lineage>
        <taxon>Eukaryota</taxon>
        <taxon>Metazoa</taxon>
        <taxon>Chordata</taxon>
        <taxon>Craniata</taxon>
        <taxon>Vertebrata</taxon>
        <taxon>Euteleostomi</taxon>
        <taxon>Actinopterygii</taxon>
        <taxon>Neopterygii</taxon>
        <taxon>Teleostei</taxon>
        <taxon>Neoteleostei</taxon>
        <taxon>Acanthomorphata</taxon>
        <taxon>Zeiogadaria</taxon>
        <taxon>Gadariae</taxon>
        <taxon>Gadiformes</taxon>
        <taxon>Muraenolepidoidei</taxon>
        <taxon>Muraenolepididae</taxon>
        <taxon>Muraenolepis</taxon>
    </lineage>
</organism>
<dbReference type="GO" id="GO:0019894">
    <property type="term" value="F:kinesin binding"/>
    <property type="evidence" value="ECO:0007669"/>
    <property type="project" value="TreeGrafter"/>
</dbReference>
<name>A0A9Q0D809_9TELE</name>
<evidence type="ECO:0000256" key="1">
    <source>
        <dbReference type="SAM" id="MobiDB-lite"/>
    </source>
</evidence>
<dbReference type="GO" id="GO:0030159">
    <property type="term" value="F:signaling receptor complex adaptor activity"/>
    <property type="evidence" value="ECO:0007669"/>
    <property type="project" value="TreeGrafter"/>
</dbReference>
<dbReference type="PANTHER" id="PTHR13886:SF2">
    <property type="entry name" value="C-JUN-AMINO-TERMINAL KINASE-INTERACTING PROTEIN 4"/>
    <property type="match status" value="1"/>
</dbReference>
<feature type="compositionally biased region" description="Basic and acidic residues" evidence="1">
    <location>
        <begin position="53"/>
        <end position="73"/>
    </location>
</feature>
<protein>
    <submittedName>
        <fullName evidence="2">Uncharacterized protein</fullName>
    </submittedName>
</protein>
<evidence type="ECO:0000313" key="3">
    <source>
        <dbReference type="Proteomes" id="UP001148018"/>
    </source>
</evidence>
<dbReference type="GO" id="GO:0005078">
    <property type="term" value="F:MAP-kinase scaffold activity"/>
    <property type="evidence" value="ECO:0007669"/>
    <property type="project" value="InterPro"/>
</dbReference>
<dbReference type="EMBL" id="JANIIK010000396">
    <property type="protein sequence ID" value="KAJ3583372.1"/>
    <property type="molecule type" value="Genomic_DNA"/>
</dbReference>
<dbReference type="GO" id="GO:0005737">
    <property type="term" value="C:cytoplasm"/>
    <property type="evidence" value="ECO:0007669"/>
    <property type="project" value="TreeGrafter"/>
</dbReference>
<dbReference type="GO" id="GO:0008432">
    <property type="term" value="F:JUN kinase binding"/>
    <property type="evidence" value="ECO:0007669"/>
    <property type="project" value="TreeGrafter"/>
</dbReference>